<protein>
    <submittedName>
        <fullName evidence="1">Uncharacterized protein</fullName>
    </submittedName>
</protein>
<proteinExistence type="predicted"/>
<evidence type="ECO:0000313" key="1">
    <source>
        <dbReference type="EMBL" id="MFB5761055.1"/>
    </source>
</evidence>
<comment type="caution">
    <text evidence="1">The sequence shown here is derived from an EMBL/GenBank/DDBJ whole genome shotgun (WGS) entry which is preliminary data.</text>
</comment>
<accession>A0ABV5C0K8</accession>
<dbReference type="RefSeq" id="WP_375520202.1">
    <property type="nucleotide sequence ID" value="NZ_JBHIRY010000009.1"/>
</dbReference>
<name>A0ABV5C0K8_9BACL</name>
<organism evidence="1 2">
    <name type="scientific">Paenibacillus medicaginis</name>
    <dbReference type="NCBI Taxonomy" id="1470560"/>
    <lineage>
        <taxon>Bacteria</taxon>
        <taxon>Bacillati</taxon>
        <taxon>Bacillota</taxon>
        <taxon>Bacilli</taxon>
        <taxon>Bacillales</taxon>
        <taxon>Paenibacillaceae</taxon>
        <taxon>Paenibacillus</taxon>
    </lineage>
</organism>
<dbReference type="Proteomes" id="UP001580430">
    <property type="component" value="Unassembled WGS sequence"/>
</dbReference>
<reference evidence="1 2" key="1">
    <citation type="submission" date="2024-09" db="EMBL/GenBank/DDBJ databases">
        <title>Paenibacillus zeirhizospherea sp. nov., isolated from surface of the maize (Zea mays) roots in a horticulture field, Hungary.</title>
        <authorList>
            <person name="Marton D."/>
            <person name="Farkas M."/>
            <person name="Bedics A."/>
            <person name="Toth E."/>
            <person name="Tancsics A."/>
            <person name="Boka K."/>
            <person name="Marati G."/>
            <person name="Kriszt B."/>
            <person name="Cserhati M."/>
        </authorList>
    </citation>
    <scope>NUCLEOTIDE SEQUENCE [LARGE SCALE GENOMIC DNA]</scope>
    <source>
        <strain evidence="1 2">JCM 18446</strain>
    </source>
</reference>
<evidence type="ECO:0000313" key="2">
    <source>
        <dbReference type="Proteomes" id="UP001580430"/>
    </source>
</evidence>
<dbReference type="EMBL" id="JBHIRY010000009">
    <property type="protein sequence ID" value="MFB5761055.1"/>
    <property type="molecule type" value="Genomic_DNA"/>
</dbReference>
<sequence length="41" mass="4695">MKTETADRKLLREIGYEESLLETMTDEDCEAEVTEIPYNAG</sequence>
<gene>
    <name evidence="1" type="ORF">ACE5LO_11700</name>
</gene>
<keyword evidence="2" id="KW-1185">Reference proteome</keyword>